<sequence length="485" mass="54191">MSHTSPASYLVWSVLACLLGSFLLYHLWSFDRFKCLKWNNGPNSGAFKRVMTYSYLLSVPLIGGYAIGFTVIKYTEGYVIFGPLGIIPKPWQLWEPAAKAAIFPLTLLFSVGWACEMYALPSVDLVGMLTLYPPLSVTHLEELCFWLFLINAGSNQQDWFRTLYFKIWMVGSVVAIAYMPLVTIFTRHDPLKCEAYTALAGSLGSLSLTLWFTPVLWTFPSFLDNLRKEGVDTPTVVRLTKFHELNTIRVIFRFLFVVPLLILGVDGVRPHNHINESMFATDFLMMVGGFGCAISSAITLVIFFPRSVEGEIASREAAREARRKRLYGLSSGMVESGIHSQSQLSLPPPHQDAKARFSGSSFGNNYAEQTVSLPVVDPRRDGYNQMSPSSMSKYTEEDDVPSLPRIVAPLRPNRHRPSPSPDVEMDSMNPSAIRLTEGNLSQHNLRVGNVNPMVHNFTSPIDLMYQPALGNLDRANGSRLTFTAP</sequence>
<dbReference type="AlphaFoldDB" id="A0A067NN14"/>
<feature type="transmembrane region" description="Helical" evidence="1">
    <location>
        <begin position="53"/>
        <end position="75"/>
    </location>
</feature>
<proteinExistence type="predicted"/>
<accession>A0A067NN14</accession>
<evidence type="ECO:0000256" key="1">
    <source>
        <dbReference type="SAM" id="Phobius"/>
    </source>
</evidence>
<gene>
    <name evidence="2" type="ORF">PLEOSDRAFT_1112973</name>
</gene>
<reference evidence="3" key="1">
    <citation type="journal article" date="2014" name="Proc. Natl. Acad. Sci. U.S.A.">
        <title>Extensive sampling of basidiomycete genomes demonstrates inadequacy of the white-rot/brown-rot paradigm for wood decay fungi.</title>
        <authorList>
            <person name="Riley R."/>
            <person name="Salamov A.A."/>
            <person name="Brown D.W."/>
            <person name="Nagy L.G."/>
            <person name="Floudas D."/>
            <person name="Held B.W."/>
            <person name="Levasseur A."/>
            <person name="Lombard V."/>
            <person name="Morin E."/>
            <person name="Otillar R."/>
            <person name="Lindquist E.A."/>
            <person name="Sun H."/>
            <person name="LaButti K.M."/>
            <person name="Schmutz J."/>
            <person name="Jabbour D."/>
            <person name="Luo H."/>
            <person name="Baker S.E."/>
            <person name="Pisabarro A.G."/>
            <person name="Walton J.D."/>
            <person name="Blanchette R.A."/>
            <person name="Henrissat B."/>
            <person name="Martin F."/>
            <person name="Cullen D."/>
            <person name="Hibbett D.S."/>
            <person name="Grigoriev I.V."/>
        </authorList>
    </citation>
    <scope>NUCLEOTIDE SEQUENCE [LARGE SCALE GENOMIC DNA]</scope>
    <source>
        <strain evidence="3">PC15</strain>
    </source>
</reference>
<keyword evidence="1" id="KW-0472">Membrane</keyword>
<feature type="transmembrane region" description="Helical" evidence="1">
    <location>
        <begin position="163"/>
        <end position="186"/>
    </location>
</feature>
<dbReference type="Proteomes" id="UP000027073">
    <property type="component" value="Unassembled WGS sequence"/>
</dbReference>
<keyword evidence="1" id="KW-1133">Transmembrane helix</keyword>
<feature type="transmembrane region" description="Helical" evidence="1">
    <location>
        <begin position="283"/>
        <end position="305"/>
    </location>
</feature>
<feature type="transmembrane region" description="Helical" evidence="1">
    <location>
        <begin position="131"/>
        <end position="151"/>
    </location>
</feature>
<dbReference type="OrthoDB" id="2384193at2759"/>
<dbReference type="InParanoid" id="A0A067NN14"/>
<keyword evidence="1" id="KW-0812">Transmembrane</keyword>
<protein>
    <submittedName>
        <fullName evidence="2">Uncharacterized protein</fullName>
    </submittedName>
</protein>
<evidence type="ECO:0000313" key="2">
    <source>
        <dbReference type="EMBL" id="KDQ28375.1"/>
    </source>
</evidence>
<dbReference type="HOGENOM" id="CLU_027213_0_0_1"/>
<dbReference type="VEuPathDB" id="FungiDB:PLEOSDRAFT_1112973"/>
<feature type="transmembrane region" description="Helical" evidence="1">
    <location>
        <begin position="198"/>
        <end position="219"/>
    </location>
</feature>
<feature type="transmembrane region" description="Helical" evidence="1">
    <location>
        <begin position="250"/>
        <end position="268"/>
    </location>
</feature>
<feature type="transmembrane region" description="Helical" evidence="1">
    <location>
        <begin position="7"/>
        <end position="28"/>
    </location>
</feature>
<dbReference type="EMBL" id="KL198008">
    <property type="protein sequence ID" value="KDQ28375.1"/>
    <property type="molecule type" value="Genomic_DNA"/>
</dbReference>
<evidence type="ECO:0000313" key="3">
    <source>
        <dbReference type="Proteomes" id="UP000027073"/>
    </source>
</evidence>
<name>A0A067NN14_PLEO1</name>
<organism evidence="2 3">
    <name type="scientific">Pleurotus ostreatus (strain PC15)</name>
    <name type="common">Oyster mushroom</name>
    <dbReference type="NCBI Taxonomy" id="1137138"/>
    <lineage>
        <taxon>Eukaryota</taxon>
        <taxon>Fungi</taxon>
        <taxon>Dikarya</taxon>
        <taxon>Basidiomycota</taxon>
        <taxon>Agaricomycotina</taxon>
        <taxon>Agaricomycetes</taxon>
        <taxon>Agaricomycetidae</taxon>
        <taxon>Agaricales</taxon>
        <taxon>Pleurotineae</taxon>
        <taxon>Pleurotaceae</taxon>
        <taxon>Pleurotus</taxon>
    </lineage>
</organism>